<organism evidence="10 11">
    <name type="scientific">Anaerosphaera multitolerans</name>
    <dbReference type="NCBI Taxonomy" id="2487351"/>
    <lineage>
        <taxon>Bacteria</taxon>
        <taxon>Bacillati</taxon>
        <taxon>Bacillota</taxon>
        <taxon>Tissierellia</taxon>
        <taxon>Tissierellales</taxon>
        <taxon>Peptoniphilaceae</taxon>
        <taxon>Anaerosphaera</taxon>
    </lineage>
</organism>
<reference evidence="10 11" key="1">
    <citation type="submission" date="2018-11" db="EMBL/GenBank/DDBJ databases">
        <title>Genome sequencing and assembly of Anaerosphaera sp. nov., GS7-6-2.</title>
        <authorList>
            <person name="Rettenmaier R."/>
            <person name="Liebl W."/>
            <person name="Zverlov V."/>
        </authorList>
    </citation>
    <scope>NUCLEOTIDE SEQUENCE [LARGE SCALE GENOMIC DNA]</scope>
    <source>
        <strain evidence="10 11">GS7-6-2</strain>
    </source>
</reference>
<dbReference type="EMBL" id="RLIH01000001">
    <property type="protein sequence ID" value="RVU55679.1"/>
    <property type="molecule type" value="Genomic_DNA"/>
</dbReference>
<evidence type="ECO:0000313" key="11">
    <source>
        <dbReference type="Proteomes" id="UP000288812"/>
    </source>
</evidence>
<comment type="subcellular location">
    <subcellularLocation>
        <location evidence="1">Membrane</location>
        <topology evidence="1">Multi-pass membrane protein</topology>
    </subcellularLocation>
</comment>
<evidence type="ECO:0000256" key="4">
    <source>
        <dbReference type="ARBA" id="ARBA00022692"/>
    </source>
</evidence>
<keyword evidence="8" id="KW-0175">Coiled coil</keyword>
<keyword evidence="6" id="KW-0406">Ion transport</keyword>
<dbReference type="AlphaFoldDB" id="A0A437S986"/>
<keyword evidence="7 9" id="KW-0472">Membrane</keyword>
<gene>
    <name evidence="10" type="ORF">EF514_00240</name>
</gene>
<dbReference type="InterPro" id="IPR002490">
    <property type="entry name" value="V-ATPase_116kDa_su"/>
</dbReference>
<dbReference type="GO" id="GO:0007035">
    <property type="term" value="P:vacuolar acidification"/>
    <property type="evidence" value="ECO:0007669"/>
    <property type="project" value="TreeGrafter"/>
</dbReference>
<keyword evidence="3" id="KW-0813">Transport</keyword>
<dbReference type="GO" id="GO:0016471">
    <property type="term" value="C:vacuolar proton-transporting V-type ATPase complex"/>
    <property type="evidence" value="ECO:0007669"/>
    <property type="project" value="TreeGrafter"/>
</dbReference>
<evidence type="ECO:0000256" key="7">
    <source>
        <dbReference type="ARBA" id="ARBA00023136"/>
    </source>
</evidence>
<evidence type="ECO:0000256" key="9">
    <source>
        <dbReference type="SAM" id="Phobius"/>
    </source>
</evidence>
<evidence type="ECO:0000313" key="10">
    <source>
        <dbReference type="EMBL" id="RVU55679.1"/>
    </source>
</evidence>
<dbReference type="Pfam" id="PF01496">
    <property type="entry name" value="V_ATPase_I"/>
    <property type="match status" value="1"/>
</dbReference>
<dbReference type="PANTHER" id="PTHR11629">
    <property type="entry name" value="VACUOLAR PROTON ATPASES"/>
    <property type="match status" value="1"/>
</dbReference>
<dbReference type="GO" id="GO:0046961">
    <property type="term" value="F:proton-transporting ATPase activity, rotational mechanism"/>
    <property type="evidence" value="ECO:0007669"/>
    <property type="project" value="InterPro"/>
</dbReference>
<accession>A0A437S986</accession>
<keyword evidence="4 9" id="KW-0812">Transmembrane</keyword>
<feature type="transmembrane region" description="Helical" evidence="9">
    <location>
        <begin position="500"/>
        <end position="521"/>
    </location>
</feature>
<dbReference type="Proteomes" id="UP000288812">
    <property type="component" value="Unassembled WGS sequence"/>
</dbReference>
<dbReference type="GO" id="GO:0033179">
    <property type="term" value="C:proton-transporting V-type ATPase, V0 domain"/>
    <property type="evidence" value="ECO:0007669"/>
    <property type="project" value="InterPro"/>
</dbReference>
<protein>
    <submittedName>
        <fullName evidence="10">ATPase</fullName>
    </submittedName>
</protein>
<evidence type="ECO:0000256" key="8">
    <source>
        <dbReference type="SAM" id="Coils"/>
    </source>
</evidence>
<evidence type="ECO:0000256" key="1">
    <source>
        <dbReference type="ARBA" id="ARBA00004141"/>
    </source>
</evidence>
<dbReference type="GO" id="GO:0051117">
    <property type="term" value="F:ATPase binding"/>
    <property type="evidence" value="ECO:0007669"/>
    <property type="project" value="TreeGrafter"/>
</dbReference>
<feature type="transmembrane region" description="Helical" evidence="9">
    <location>
        <begin position="474"/>
        <end position="494"/>
    </location>
</feature>
<evidence type="ECO:0000256" key="3">
    <source>
        <dbReference type="ARBA" id="ARBA00022448"/>
    </source>
</evidence>
<feature type="transmembrane region" description="Helical" evidence="9">
    <location>
        <begin position="598"/>
        <end position="617"/>
    </location>
</feature>
<comment type="similarity">
    <text evidence="2">Belongs to the V-ATPase 116 kDa subunit family.</text>
</comment>
<feature type="transmembrane region" description="Helical" evidence="9">
    <location>
        <begin position="441"/>
        <end position="462"/>
    </location>
</feature>
<evidence type="ECO:0000256" key="5">
    <source>
        <dbReference type="ARBA" id="ARBA00022989"/>
    </source>
</evidence>
<feature type="transmembrane region" description="Helical" evidence="9">
    <location>
        <begin position="566"/>
        <end position="586"/>
    </location>
</feature>
<keyword evidence="11" id="KW-1185">Reference proteome</keyword>
<dbReference type="OrthoDB" id="9803814at2"/>
<dbReference type="PANTHER" id="PTHR11629:SF63">
    <property type="entry name" value="V-TYPE PROTON ATPASE SUBUNIT A"/>
    <property type="match status" value="1"/>
</dbReference>
<feature type="transmembrane region" description="Helical" evidence="9">
    <location>
        <begin position="361"/>
        <end position="390"/>
    </location>
</feature>
<name>A0A437S986_9FIRM</name>
<sequence>MAVEKMKKLNVIGKLSVMDGVLIDILKSKKVNIINAQREIENNEFSFSLEDQKELEKILEFNYVVPFEKDESKEVTVKRAKELMEFFGIKSIEREFVESTNLEIDFNKYYEILKPKVDRLKEIREELETNERISGNYKYFENVDIDLSQLANLEYFNVRFGVLDREGRLKLKNNYGNIAALIFHTKSTEDGEVYLAIYPKEVSNEIDRILRSLNWEEVDITGKYTGTAQEVLEDFERETKELLKEEEEIVNYRDSLLRDKEDLIKKLLARMLLNEKLEEVKGSMARSRRYFYLAAWVGVSDCDEIASLLSKHKGVSFNFKDPNEEKMVPPTKLKNNSFIKPFESLLKMYGVPNYKEIDPTLFLGITYMILFGAMFGDLGQGLVFFLGGLFIYKVKGVDLGRILTRLGIASMIFGVLYGSVFGSEEIIPALWIRPFDNINQVLIISIAFGIVLLSISYFLGFINKYRSKEIEELLFGKEGIAGFVIFLVITNLGVSFMGDITIIPTGVSLGLLLICILLLIFKRPLTQKLMGKKISYENGDVSGYYVEGSFSLIEALISILSNIISFIRVGAFAINHVGLFLAFQTIGEMTGNSVGNFIALLFGNILIIGLEGLIVFIQSLRLEYYEMFSKYYKGDGYEFVAEKVELEEK</sequence>
<evidence type="ECO:0000256" key="6">
    <source>
        <dbReference type="ARBA" id="ARBA00023065"/>
    </source>
</evidence>
<comment type="caution">
    <text evidence="10">The sequence shown here is derived from an EMBL/GenBank/DDBJ whole genome shotgun (WGS) entry which is preliminary data.</text>
</comment>
<evidence type="ECO:0000256" key="2">
    <source>
        <dbReference type="ARBA" id="ARBA00009904"/>
    </source>
</evidence>
<feature type="coiled-coil region" evidence="8">
    <location>
        <begin position="228"/>
        <end position="255"/>
    </location>
</feature>
<proteinExistence type="inferred from homology"/>
<feature type="transmembrane region" description="Helical" evidence="9">
    <location>
        <begin position="402"/>
        <end position="421"/>
    </location>
</feature>
<keyword evidence="5 9" id="KW-1133">Transmembrane helix</keyword>